<dbReference type="Pfam" id="PF01098">
    <property type="entry name" value="FTSW_RODA_SPOVE"/>
    <property type="match status" value="1"/>
</dbReference>
<protein>
    <recommendedName>
        <fullName evidence="16">Probable peptidoglycan glycosyltransferase FtsW</fullName>
        <shortName evidence="16">PGT</shortName>
        <ecNumber evidence="16">2.4.99.28</ecNumber>
    </recommendedName>
    <alternativeName>
        <fullName evidence="16">Cell division protein FtsW</fullName>
    </alternativeName>
    <alternativeName>
        <fullName evidence="16">Cell wall polymerase</fullName>
    </alternativeName>
    <alternativeName>
        <fullName evidence="16">Peptidoglycan polymerase</fullName>
        <shortName evidence="16">PG polymerase</shortName>
    </alternativeName>
</protein>
<keyword evidence="11 16" id="KW-0472">Membrane</keyword>
<evidence type="ECO:0000256" key="16">
    <source>
        <dbReference type="HAMAP-Rule" id="MF_00913"/>
    </source>
</evidence>
<feature type="transmembrane region" description="Helical" evidence="16">
    <location>
        <begin position="58"/>
        <end position="80"/>
    </location>
</feature>
<evidence type="ECO:0000256" key="5">
    <source>
        <dbReference type="ARBA" id="ARBA00022676"/>
    </source>
</evidence>
<evidence type="ECO:0000256" key="6">
    <source>
        <dbReference type="ARBA" id="ARBA00022679"/>
    </source>
</evidence>
<feature type="transmembrane region" description="Helical" evidence="16">
    <location>
        <begin position="86"/>
        <end position="105"/>
    </location>
</feature>
<evidence type="ECO:0000256" key="15">
    <source>
        <dbReference type="ARBA" id="ARBA00049902"/>
    </source>
</evidence>
<feature type="transmembrane region" description="Helical" evidence="16">
    <location>
        <begin position="284"/>
        <end position="304"/>
    </location>
</feature>
<keyword evidence="10 16" id="KW-1133">Transmembrane helix</keyword>
<dbReference type="OrthoDB" id="9768187at2"/>
<dbReference type="GO" id="GO:0009252">
    <property type="term" value="P:peptidoglycan biosynthetic process"/>
    <property type="evidence" value="ECO:0007669"/>
    <property type="project" value="UniProtKB-UniRule"/>
</dbReference>
<evidence type="ECO:0000256" key="3">
    <source>
        <dbReference type="ARBA" id="ARBA00022475"/>
    </source>
</evidence>
<keyword evidence="16" id="KW-0997">Cell inner membrane</keyword>
<feature type="transmembrane region" description="Helical" evidence="16">
    <location>
        <begin position="199"/>
        <end position="217"/>
    </location>
</feature>
<evidence type="ECO:0000256" key="10">
    <source>
        <dbReference type="ARBA" id="ARBA00022989"/>
    </source>
</evidence>
<dbReference type="AlphaFoldDB" id="A0A1X7AGW1"/>
<dbReference type="GO" id="GO:0008955">
    <property type="term" value="F:peptidoglycan glycosyltransferase activity"/>
    <property type="evidence" value="ECO:0007669"/>
    <property type="project" value="UniProtKB-UniRule"/>
</dbReference>
<dbReference type="NCBIfam" id="TIGR02614">
    <property type="entry name" value="ftsW"/>
    <property type="match status" value="1"/>
</dbReference>
<proteinExistence type="inferred from homology"/>
<dbReference type="PROSITE" id="PS00428">
    <property type="entry name" value="FTSW_RODA_SPOVE"/>
    <property type="match status" value="1"/>
</dbReference>
<feature type="transmembrane region" description="Helical" evidence="16">
    <location>
        <begin position="151"/>
        <end position="169"/>
    </location>
</feature>
<keyword evidence="6 16" id="KW-0808">Transferase</keyword>
<dbReference type="EC" id="2.4.99.28" evidence="16"/>
<dbReference type="PANTHER" id="PTHR30474:SF2">
    <property type="entry name" value="PEPTIDOGLYCAN GLYCOSYLTRANSFERASE FTSW-RELATED"/>
    <property type="match status" value="1"/>
</dbReference>
<evidence type="ECO:0000313" key="17">
    <source>
        <dbReference type="EMBL" id="SMA34221.1"/>
    </source>
</evidence>
<evidence type="ECO:0000256" key="14">
    <source>
        <dbReference type="ARBA" id="ARBA00038053"/>
    </source>
</evidence>
<evidence type="ECO:0000313" key="18">
    <source>
        <dbReference type="Proteomes" id="UP000196573"/>
    </source>
</evidence>
<comment type="catalytic activity">
    <reaction evidence="15 16">
        <text>[GlcNAc-(1-&gt;4)-Mur2Ac(oyl-L-Ala-gamma-D-Glu-L-Lys-D-Ala-D-Ala)](n)-di-trans,octa-cis-undecaprenyl diphosphate + beta-D-GlcNAc-(1-&gt;4)-Mur2Ac(oyl-L-Ala-gamma-D-Glu-L-Lys-D-Ala-D-Ala)-di-trans,octa-cis-undecaprenyl diphosphate = [GlcNAc-(1-&gt;4)-Mur2Ac(oyl-L-Ala-gamma-D-Glu-L-Lys-D-Ala-D-Ala)](n+1)-di-trans,octa-cis-undecaprenyl diphosphate + di-trans,octa-cis-undecaprenyl diphosphate + H(+)</text>
        <dbReference type="Rhea" id="RHEA:23708"/>
        <dbReference type="Rhea" id="RHEA-COMP:9602"/>
        <dbReference type="Rhea" id="RHEA-COMP:9603"/>
        <dbReference type="ChEBI" id="CHEBI:15378"/>
        <dbReference type="ChEBI" id="CHEBI:58405"/>
        <dbReference type="ChEBI" id="CHEBI:60033"/>
        <dbReference type="ChEBI" id="CHEBI:78435"/>
        <dbReference type="EC" id="2.4.99.28"/>
    </reaction>
</comment>
<keyword evidence="18" id="KW-1185">Reference proteome</keyword>
<dbReference type="GO" id="GO:0032153">
    <property type="term" value="C:cell division site"/>
    <property type="evidence" value="ECO:0007669"/>
    <property type="project" value="UniProtKB-UniRule"/>
</dbReference>
<evidence type="ECO:0000256" key="13">
    <source>
        <dbReference type="ARBA" id="ARBA00023316"/>
    </source>
</evidence>
<evidence type="ECO:0000256" key="8">
    <source>
        <dbReference type="ARBA" id="ARBA00022960"/>
    </source>
</evidence>
<keyword evidence="7 16" id="KW-0812">Transmembrane</keyword>
<dbReference type="GO" id="GO:0008360">
    <property type="term" value="P:regulation of cell shape"/>
    <property type="evidence" value="ECO:0007669"/>
    <property type="project" value="UniProtKB-KW"/>
</dbReference>
<evidence type="ECO:0000256" key="2">
    <source>
        <dbReference type="ARBA" id="ARBA00004752"/>
    </source>
</evidence>
<dbReference type="HAMAP" id="MF_00913">
    <property type="entry name" value="PGT_FtsW_proteobact"/>
    <property type="match status" value="1"/>
</dbReference>
<feature type="transmembrane region" description="Helical" evidence="16">
    <location>
        <begin position="175"/>
        <end position="192"/>
    </location>
</feature>
<keyword evidence="9 16" id="KW-0573">Peptidoglycan synthesis</keyword>
<sequence>MADSTFSDLFYRLQNSDRPLDTVLLGVFICCLALGLVMVSSASLSVSMDMNGDPFYFAIRQGIYIGIGLVAMLICMTISIESWFKLAPLALVVSVTLLIAVLFVGREVNGSIRWLPLGFFNLQPSEVAKVGVVIYIASLLSRKIDEVRGEGLWGFARPIVILGIVGVLLLLEPDFGSTVVIAGAIMGMIFLAGVRKRIFVVLTLGVVALGALLIWLAPYRVKRLTSYTDPWADQFGSGYQLTQSLIGFGRGGITGEGLGDSIQKLFFLPEAHTDFIFSVVAEEFGLIGAVMIVCLLFFIAWRAMEIGQLAEKAGQLFSGYMAYGLGLLFGSQVFINVGVSSGLLPTKGLALPLFSYGGSSLIMNCVAIGLLMRIDYERRTAGAVRAVKKKHIEGEVAHG</sequence>
<evidence type="ECO:0000256" key="7">
    <source>
        <dbReference type="ARBA" id="ARBA00022692"/>
    </source>
</evidence>
<comment type="pathway">
    <text evidence="2 16">Cell wall biogenesis; peptidoglycan biosynthesis.</text>
</comment>
<name>A0A1X7AGW1_9GAMM</name>
<evidence type="ECO:0000256" key="1">
    <source>
        <dbReference type="ARBA" id="ARBA00004651"/>
    </source>
</evidence>
<gene>
    <name evidence="16 17" type="primary">ftsW</name>
    <name evidence="17" type="ORF">EHSB41UT_00372</name>
</gene>
<feature type="transmembrane region" description="Helical" evidence="16">
    <location>
        <begin position="23"/>
        <end position="46"/>
    </location>
</feature>
<dbReference type="GO" id="GO:0071555">
    <property type="term" value="P:cell wall organization"/>
    <property type="evidence" value="ECO:0007669"/>
    <property type="project" value="UniProtKB-KW"/>
</dbReference>
<comment type="subcellular location">
    <subcellularLocation>
        <location evidence="16">Cell inner membrane</location>
        <topology evidence="16">Multi-pass membrane protein</topology>
    </subcellularLocation>
    <subcellularLocation>
        <location evidence="1">Cell membrane</location>
        <topology evidence="1">Multi-pass membrane protein</topology>
    </subcellularLocation>
    <text evidence="16">Localizes to the division septum.</text>
</comment>
<feature type="transmembrane region" description="Helical" evidence="16">
    <location>
        <begin position="316"/>
        <end position="337"/>
    </location>
</feature>
<evidence type="ECO:0000256" key="9">
    <source>
        <dbReference type="ARBA" id="ARBA00022984"/>
    </source>
</evidence>
<feature type="transmembrane region" description="Helical" evidence="16">
    <location>
        <begin position="349"/>
        <end position="371"/>
    </location>
</feature>
<evidence type="ECO:0000256" key="12">
    <source>
        <dbReference type="ARBA" id="ARBA00023306"/>
    </source>
</evidence>
<dbReference type="GO" id="GO:0043093">
    <property type="term" value="P:FtsZ-dependent cytokinesis"/>
    <property type="evidence" value="ECO:0007669"/>
    <property type="project" value="UniProtKB-UniRule"/>
</dbReference>
<dbReference type="UniPathway" id="UPA00219"/>
<dbReference type="InterPro" id="IPR001182">
    <property type="entry name" value="FtsW/RodA"/>
</dbReference>
<keyword evidence="13 16" id="KW-0961">Cell wall biogenesis/degradation</keyword>
<evidence type="ECO:0000256" key="4">
    <source>
        <dbReference type="ARBA" id="ARBA00022618"/>
    </source>
</evidence>
<dbReference type="InterPro" id="IPR018365">
    <property type="entry name" value="Cell_cycle_FtsW-rel_CS"/>
</dbReference>
<dbReference type="PANTHER" id="PTHR30474">
    <property type="entry name" value="CELL CYCLE PROTEIN"/>
    <property type="match status" value="1"/>
</dbReference>
<dbReference type="GO" id="GO:0015648">
    <property type="term" value="F:lipid-linked peptidoglycan transporter activity"/>
    <property type="evidence" value="ECO:0007669"/>
    <property type="project" value="TreeGrafter"/>
</dbReference>
<reference evidence="17 18" key="1">
    <citation type="submission" date="2017-03" db="EMBL/GenBank/DDBJ databases">
        <authorList>
            <person name="Afonso C.L."/>
            <person name="Miller P.J."/>
            <person name="Scott M.A."/>
            <person name="Spackman E."/>
            <person name="Goraichik I."/>
            <person name="Dimitrov K.M."/>
            <person name="Suarez D.L."/>
            <person name="Swayne D.E."/>
        </authorList>
    </citation>
    <scope>NUCLEOTIDE SEQUENCE [LARGE SCALE GENOMIC DNA]</scope>
    <source>
        <strain evidence="17">SB41UT1</strain>
    </source>
</reference>
<comment type="similarity">
    <text evidence="14 16">Belongs to the SEDS family. FtsW subfamily.</text>
</comment>
<keyword evidence="5 16" id="KW-0328">Glycosyltransferase</keyword>
<keyword evidence="3 16" id="KW-1003">Cell membrane</keyword>
<dbReference type="GO" id="GO:0005886">
    <property type="term" value="C:plasma membrane"/>
    <property type="evidence" value="ECO:0007669"/>
    <property type="project" value="UniProtKB-SubCell"/>
</dbReference>
<dbReference type="InterPro" id="IPR013437">
    <property type="entry name" value="FtsW"/>
</dbReference>
<organism evidence="17 18">
    <name type="scientific">Parendozoicomonas haliclonae</name>
    <dbReference type="NCBI Taxonomy" id="1960125"/>
    <lineage>
        <taxon>Bacteria</taxon>
        <taxon>Pseudomonadati</taxon>
        <taxon>Pseudomonadota</taxon>
        <taxon>Gammaproteobacteria</taxon>
        <taxon>Oceanospirillales</taxon>
        <taxon>Endozoicomonadaceae</taxon>
        <taxon>Parendozoicomonas</taxon>
    </lineage>
</organism>
<comment type="function">
    <text evidence="16">Peptidoglycan polymerase that is essential for cell division.</text>
</comment>
<dbReference type="RefSeq" id="WP_087106324.1">
    <property type="nucleotide sequence ID" value="NZ_CBCSCN010000004.1"/>
</dbReference>
<keyword evidence="12 16" id="KW-0131">Cell cycle</keyword>
<accession>A0A1X7AGW1</accession>
<evidence type="ECO:0000256" key="11">
    <source>
        <dbReference type="ARBA" id="ARBA00023136"/>
    </source>
</evidence>
<dbReference type="EMBL" id="FWPT01000001">
    <property type="protein sequence ID" value="SMA34221.1"/>
    <property type="molecule type" value="Genomic_DNA"/>
</dbReference>
<dbReference type="Proteomes" id="UP000196573">
    <property type="component" value="Unassembled WGS sequence"/>
</dbReference>
<keyword evidence="8 16" id="KW-0133">Cell shape</keyword>
<keyword evidence="4 16" id="KW-0132">Cell division</keyword>